<protein>
    <submittedName>
        <fullName evidence="1">Uncharacterized protein</fullName>
    </submittedName>
</protein>
<dbReference type="AlphaFoldDB" id="A0A6J4VXC0"/>
<reference evidence="1" key="1">
    <citation type="submission" date="2020-02" db="EMBL/GenBank/DDBJ databases">
        <authorList>
            <person name="Meier V. D."/>
        </authorList>
    </citation>
    <scope>NUCLEOTIDE SEQUENCE</scope>
    <source>
        <strain evidence="1">AVDCRST_MAG86</strain>
    </source>
</reference>
<feature type="non-terminal residue" evidence="1">
    <location>
        <position position="40"/>
    </location>
</feature>
<gene>
    <name evidence="1" type="ORF">AVDCRST_MAG86-4264</name>
</gene>
<sequence length="40" mass="4435">GCGRPVVFSRTVRHLGSDSRRFRTGATPSVREAAEYLQTL</sequence>
<feature type="non-terminal residue" evidence="1">
    <location>
        <position position="1"/>
    </location>
</feature>
<accession>A0A6J4VXC0</accession>
<name>A0A6J4VXC0_9DEIN</name>
<dbReference type="EMBL" id="CADCWP010000368">
    <property type="protein sequence ID" value="CAA9588879.1"/>
    <property type="molecule type" value="Genomic_DNA"/>
</dbReference>
<organism evidence="1">
    <name type="scientific">uncultured Truepera sp</name>
    <dbReference type="NCBI Taxonomy" id="543023"/>
    <lineage>
        <taxon>Bacteria</taxon>
        <taxon>Thermotogati</taxon>
        <taxon>Deinococcota</taxon>
        <taxon>Deinococci</taxon>
        <taxon>Trueperales</taxon>
        <taxon>Trueperaceae</taxon>
        <taxon>Truepera</taxon>
        <taxon>environmental samples</taxon>
    </lineage>
</organism>
<evidence type="ECO:0000313" key="1">
    <source>
        <dbReference type="EMBL" id="CAA9588879.1"/>
    </source>
</evidence>
<proteinExistence type="predicted"/>